<dbReference type="Pfam" id="PF14880">
    <property type="entry name" value="COX14"/>
    <property type="match status" value="1"/>
</dbReference>
<proteinExistence type="predicted"/>
<gene>
    <name evidence="7" type="ORF">Z519_07792</name>
</gene>
<accession>A0A0D2FZC9</accession>
<feature type="compositionally biased region" description="Low complexity" evidence="5">
    <location>
        <begin position="9"/>
        <end position="24"/>
    </location>
</feature>
<reference evidence="7" key="1">
    <citation type="submission" date="2015-01" db="EMBL/GenBank/DDBJ databases">
        <title>The Genome Sequence of Cladophialophora bantiana CBS 173.52.</title>
        <authorList>
            <consortium name="The Broad Institute Genomics Platform"/>
            <person name="Cuomo C."/>
            <person name="de Hoog S."/>
            <person name="Gorbushina A."/>
            <person name="Stielow B."/>
            <person name="Teixiera M."/>
            <person name="Abouelleil A."/>
            <person name="Chapman S.B."/>
            <person name="Priest M."/>
            <person name="Young S.K."/>
            <person name="Wortman J."/>
            <person name="Nusbaum C."/>
            <person name="Birren B."/>
        </authorList>
    </citation>
    <scope>NUCLEOTIDE SEQUENCE [LARGE SCALE GENOMIC DNA]</scope>
    <source>
        <strain evidence="7">CBS 173.52</strain>
    </source>
</reference>
<evidence type="ECO:0000313" key="8">
    <source>
        <dbReference type="Proteomes" id="UP000053789"/>
    </source>
</evidence>
<dbReference type="InterPro" id="IPR029208">
    <property type="entry name" value="COX14"/>
</dbReference>
<keyword evidence="4 6" id="KW-0472">Membrane</keyword>
<name>A0A0D2FZC9_CLAB1</name>
<evidence type="ECO:0000256" key="1">
    <source>
        <dbReference type="ARBA" id="ARBA00004167"/>
    </source>
</evidence>
<evidence type="ECO:0008006" key="9">
    <source>
        <dbReference type="Google" id="ProtNLM"/>
    </source>
</evidence>
<organism evidence="7 8">
    <name type="scientific">Cladophialophora bantiana (strain ATCC 10958 / CBS 173.52 / CDC B-1940 / NIH 8579)</name>
    <name type="common">Xylohypha bantiana</name>
    <dbReference type="NCBI Taxonomy" id="1442370"/>
    <lineage>
        <taxon>Eukaryota</taxon>
        <taxon>Fungi</taxon>
        <taxon>Dikarya</taxon>
        <taxon>Ascomycota</taxon>
        <taxon>Pezizomycotina</taxon>
        <taxon>Eurotiomycetes</taxon>
        <taxon>Chaetothyriomycetidae</taxon>
        <taxon>Chaetothyriales</taxon>
        <taxon>Herpotrichiellaceae</taxon>
        <taxon>Cladophialophora</taxon>
    </lineage>
</organism>
<dbReference type="GO" id="GO:0016020">
    <property type="term" value="C:membrane"/>
    <property type="evidence" value="ECO:0007669"/>
    <property type="project" value="UniProtKB-SubCell"/>
</dbReference>
<feature type="region of interest" description="Disordered" evidence="5">
    <location>
        <begin position="1"/>
        <end position="65"/>
    </location>
</feature>
<feature type="compositionally biased region" description="Pro residues" evidence="5">
    <location>
        <begin position="42"/>
        <end position="51"/>
    </location>
</feature>
<dbReference type="GeneID" id="27700720"/>
<comment type="subcellular location">
    <subcellularLocation>
        <location evidence="1">Membrane</location>
        <topology evidence="1">Single-pass membrane protein</topology>
    </subcellularLocation>
</comment>
<evidence type="ECO:0000256" key="2">
    <source>
        <dbReference type="ARBA" id="ARBA00022692"/>
    </source>
</evidence>
<dbReference type="HOGENOM" id="CLU_052684_1_1_1"/>
<evidence type="ECO:0000256" key="3">
    <source>
        <dbReference type="ARBA" id="ARBA00022989"/>
    </source>
</evidence>
<dbReference type="AlphaFoldDB" id="A0A0D2FZC9"/>
<evidence type="ECO:0000256" key="5">
    <source>
        <dbReference type="SAM" id="MobiDB-lite"/>
    </source>
</evidence>
<keyword evidence="8" id="KW-1185">Reference proteome</keyword>
<dbReference type="Proteomes" id="UP000053789">
    <property type="component" value="Unassembled WGS sequence"/>
</dbReference>
<dbReference type="VEuPathDB" id="FungiDB:Z519_07792"/>
<keyword evidence="3 6" id="KW-1133">Transmembrane helix</keyword>
<keyword evidence="2 6" id="KW-0812">Transmembrane</keyword>
<evidence type="ECO:0000256" key="4">
    <source>
        <dbReference type="ARBA" id="ARBA00023136"/>
    </source>
</evidence>
<feature type="transmembrane region" description="Helical" evidence="6">
    <location>
        <begin position="103"/>
        <end position="124"/>
    </location>
</feature>
<evidence type="ECO:0000313" key="7">
    <source>
        <dbReference type="EMBL" id="KIW91822.1"/>
    </source>
</evidence>
<dbReference type="RefSeq" id="XP_016618491.1">
    <property type="nucleotide sequence ID" value="XM_016765522.1"/>
</dbReference>
<dbReference type="EMBL" id="KN846990">
    <property type="protein sequence ID" value="KIW91822.1"/>
    <property type="molecule type" value="Genomic_DNA"/>
</dbReference>
<protein>
    <recommendedName>
        <fullName evidence="9">Cytochrome oxidase c assembly-domain-containing protein</fullName>
    </recommendedName>
</protein>
<dbReference type="OrthoDB" id="4205486at2759"/>
<sequence length="340" mass="36561">MSRRPASDTFTRFTSTTPHATTFTYQPASRPAGRNTSSPAPSSSPSPPQPPSSHKAPSSNETPMERVARLRAAHEAAKTSAISSPLDRLISSGRVIADRAHRITAYGLIIFSGLAVCVTAYGTISLIAHSRRQKRAWVERELNRLDEARRAFLKGEANAEQLHLLEQERAGQEIEAARMKEVERKKQEGYWSKLKGFVGGQMAKGTMGEETAEEKSRREARAAWKQGGIKADEEGWIEGEVRPVPTGTPAVEAVRVAPSGVQGIGIDSKGRPVPANKVEYIARKVEDETGRGEKDLGAKPATVGGPLDVMASNVVGSVAGASTEGGRSWLSWIRGGNSKS</sequence>
<evidence type="ECO:0000256" key="6">
    <source>
        <dbReference type="SAM" id="Phobius"/>
    </source>
</evidence>